<evidence type="ECO:0000313" key="2">
    <source>
        <dbReference type="EMBL" id="KAL1515797.1"/>
    </source>
</evidence>
<protein>
    <submittedName>
        <fullName evidence="2">Uncharacterized protein</fullName>
    </submittedName>
</protein>
<feature type="region of interest" description="Disordered" evidence="1">
    <location>
        <begin position="286"/>
        <end position="357"/>
    </location>
</feature>
<name>A0AB34J8G1_PRYPA</name>
<feature type="compositionally biased region" description="Gly residues" evidence="1">
    <location>
        <begin position="338"/>
        <end position="348"/>
    </location>
</feature>
<organism evidence="2 3">
    <name type="scientific">Prymnesium parvum</name>
    <name type="common">Toxic golden alga</name>
    <dbReference type="NCBI Taxonomy" id="97485"/>
    <lineage>
        <taxon>Eukaryota</taxon>
        <taxon>Haptista</taxon>
        <taxon>Haptophyta</taxon>
        <taxon>Prymnesiophyceae</taxon>
        <taxon>Prymnesiales</taxon>
        <taxon>Prymnesiaceae</taxon>
        <taxon>Prymnesium</taxon>
    </lineage>
</organism>
<dbReference type="Proteomes" id="UP001515480">
    <property type="component" value="Unassembled WGS sequence"/>
</dbReference>
<evidence type="ECO:0000256" key="1">
    <source>
        <dbReference type="SAM" id="MobiDB-lite"/>
    </source>
</evidence>
<dbReference type="InterPro" id="IPR038765">
    <property type="entry name" value="Papain-like_cys_pep_sf"/>
</dbReference>
<dbReference type="SUPFAM" id="SSF54001">
    <property type="entry name" value="Cysteine proteinases"/>
    <property type="match status" value="1"/>
</dbReference>
<dbReference type="AlphaFoldDB" id="A0AB34J8G1"/>
<dbReference type="PANTHER" id="PTHR47112">
    <property type="entry name" value="PX DOMAIN-CONTAINING PROTEIN"/>
    <property type="match status" value="1"/>
</dbReference>
<keyword evidence="3" id="KW-1185">Reference proteome</keyword>
<dbReference type="PANTHER" id="PTHR47112:SF1">
    <property type="entry name" value="PX DOMAIN-CONTAINING PROTEIN"/>
    <property type="match status" value="1"/>
</dbReference>
<evidence type="ECO:0000313" key="3">
    <source>
        <dbReference type="Proteomes" id="UP001515480"/>
    </source>
</evidence>
<dbReference type="EMBL" id="JBGBPQ010000011">
    <property type="protein sequence ID" value="KAL1515797.1"/>
    <property type="molecule type" value="Genomic_DNA"/>
</dbReference>
<dbReference type="Gene3D" id="3.90.1720.10">
    <property type="entry name" value="endopeptidase domain like (from Nostoc punctiforme)"/>
    <property type="match status" value="1"/>
</dbReference>
<sequence length="399" mass="43246">MGCAESRVRTRVSVRDVEGMAQTGDLILFSSKHAGAKVTKFFTGSTWDHIGMVVKFPSAGGNQAYILEYAGGVFLYPLFTRLYTYYAIQGRMIALRRLLPSGCRDELQQDLQQFVRSLLGQKPPSISEMVVAVLKQETVLSGFISKLRGSSESETASDPDDLSSIFCSKLIAVVYKHAGLIAPSRASSDFLPKHFSQAYDGYIDLQGGALLGPELPIDFESVQDDIEHIRELVKERSRKRPEEMLHAASEFWLGIGDNIGKTFENIEKGLHGWSANAEVAMEVAKKHEEVEQLEGLETSSKNHPRPQSPNDEESGADSNNGPGETPTGGRNGNSVDSSGGGSTRGSGEPGTATAELCDGGMQVTSGEIVDELMQDDGGIYSHVGTEDERARMLTEAGYI</sequence>
<proteinExistence type="predicted"/>
<gene>
    <name evidence="2" type="ORF">AB1Y20_002413</name>
</gene>
<reference evidence="2 3" key="1">
    <citation type="journal article" date="2024" name="Science">
        <title>Giant polyketide synthase enzymes in the biosynthesis of giant marine polyether toxins.</title>
        <authorList>
            <person name="Fallon T.R."/>
            <person name="Shende V.V."/>
            <person name="Wierzbicki I.H."/>
            <person name="Pendleton A.L."/>
            <person name="Watervoot N.F."/>
            <person name="Auber R.P."/>
            <person name="Gonzalez D.J."/>
            <person name="Wisecaver J.H."/>
            <person name="Moore B.S."/>
        </authorList>
    </citation>
    <scope>NUCLEOTIDE SEQUENCE [LARGE SCALE GENOMIC DNA]</scope>
    <source>
        <strain evidence="2 3">12B1</strain>
    </source>
</reference>
<accession>A0AB34J8G1</accession>
<comment type="caution">
    <text evidence="2">The sequence shown here is derived from an EMBL/GenBank/DDBJ whole genome shotgun (WGS) entry which is preliminary data.</text>
</comment>